<accession>A0A916NJU2</accession>
<keyword evidence="1" id="KW-0808">Transferase</keyword>
<evidence type="ECO:0000313" key="5">
    <source>
        <dbReference type="Proteomes" id="UP000693672"/>
    </source>
</evidence>
<gene>
    <name evidence="4" type="ORF">PAESOLCIP111_03420</name>
</gene>
<protein>
    <recommendedName>
        <fullName evidence="3">N-acetyltransferase domain-containing protein</fullName>
    </recommendedName>
</protein>
<dbReference type="PANTHER" id="PTHR43877:SF1">
    <property type="entry name" value="ACETYLTRANSFERASE"/>
    <property type="match status" value="1"/>
</dbReference>
<keyword evidence="2" id="KW-0012">Acyltransferase</keyword>
<dbReference type="InterPro" id="IPR000182">
    <property type="entry name" value="GNAT_dom"/>
</dbReference>
<dbReference type="CDD" id="cd04301">
    <property type="entry name" value="NAT_SF"/>
    <property type="match status" value="1"/>
</dbReference>
<keyword evidence="5" id="KW-1185">Reference proteome</keyword>
<proteinExistence type="predicted"/>
<comment type="caution">
    <text evidence="4">The sequence shown here is derived from an EMBL/GenBank/DDBJ whole genome shotgun (WGS) entry which is preliminary data.</text>
</comment>
<dbReference type="AlphaFoldDB" id="A0A916NJU2"/>
<name>A0A916NJU2_9BACL</name>
<dbReference type="InterPro" id="IPR050832">
    <property type="entry name" value="Bact_Acetyltransf"/>
</dbReference>
<dbReference type="Proteomes" id="UP000693672">
    <property type="component" value="Unassembled WGS sequence"/>
</dbReference>
<evidence type="ECO:0000259" key="3">
    <source>
        <dbReference type="PROSITE" id="PS51186"/>
    </source>
</evidence>
<evidence type="ECO:0000256" key="1">
    <source>
        <dbReference type="ARBA" id="ARBA00022679"/>
    </source>
</evidence>
<dbReference type="GO" id="GO:0016747">
    <property type="term" value="F:acyltransferase activity, transferring groups other than amino-acyl groups"/>
    <property type="evidence" value="ECO:0007669"/>
    <property type="project" value="InterPro"/>
</dbReference>
<sequence>MSIRPARPADAPAVARLLLDAIQDIGYQLTGADTEQEVLEALAHWFEREGNRFSYTNVLVKEAEGEPAGIILCYHGSHAAAIDRSIIERLRLLHGDPSITIDKEADEDEYYIDALSVASRWGGRGFGTELIRAAEAHGQQLGYGKIALNVEAYNERARALYSKLGYTADKETVINKKTYFHMTKPIESTS</sequence>
<dbReference type="PROSITE" id="PS51186">
    <property type="entry name" value="GNAT"/>
    <property type="match status" value="1"/>
</dbReference>
<reference evidence="4" key="1">
    <citation type="submission" date="2021-06" db="EMBL/GenBank/DDBJ databases">
        <authorList>
            <person name="Criscuolo A."/>
        </authorList>
    </citation>
    <scope>NUCLEOTIDE SEQUENCE</scope>
    <source>
        <strain evidence="4">CIP111600</strain>
    </source>
</reference>
<dbReference type="EMBL" id="CAJVAS010000014">
    <property type="protein sequence ID" value="CAG7632837.1"/>
    <property type="molecule type" value="Genomic_DNA"/>
</dbReference>
<organism evidence="4 5">
    <name type="scientific">Paenibacillus solanacearum</name>
    <dbReference type="NCBI Taxonomy" id="2048548"/>
    <lineage>
        <taxon>Bacteria</taxon>
        <taxon>Bacillati</taxon>
        <taxon>Bacillota</taxon>
        <taxon>Bacilli</taxon>
        <taxon>Bacillales</taxon>
        <taxon>Paenibacillaceae</taxon>
        <taxon>Paenibacillus</taxon>
    </lineage>
</organism>
<dbReference type="PANTHER" id="PTHR43877">
    <property type="entry name" value="AMINOALKYLPHOSPHONATE N-ACETYLTRANSFERASE-RELATED-RELATED"/>
    <property type="match status" value="1"/>
</dbReference>
<evidence type="ECO:0000256" key="2">
    <source>
        <dbReference type="ARBA" id="ARBA00023315"/>
    </source>
</evidence>
<dbReference type="Pfam" id="PF00583">
    <property type="entry name" value="Acetyltransf_1"/>
    <property type="match status" value="1"/>
</dbReference>
<evidence type="ECO:0000313" key="4">
    <source>
        <dbReference type="EMBL" id="CAG7632837.1"/>
    </source>
</evidence>
<dbReference type="RefSeq" id="WP_218093174.1">
    <property type="nucleotide sequence ID" value="NZ_CAJVAS010000014.1"/>
</dbReference>
<feature type="domain" description="N-acetyltransferase" evidence="3">
    <location>
        <begin position="1"/>
        <end position="187"/>
    </location>
</feature>